<name>R7Q829_CHOCR</name>
<protein>
    <recommendedName>
        <fullName evidence="6">Importin subunit beta-1/Transportin-1-like TPR repeats domain-containing protein</fullName>
    </recommendedName>
</protein>
<evidence type="ECO:0000259" key="6">
    <source>
        <dbReference type="Pfam" id="PF25574"/>
    </source>
</evidence>
<accession>R7Q829</accession>
<dbReference type="SUPFAM" id="SSF48371">
    <property type="entry name" value="ARM repeat"/>
    <property type="match status" value="1"/>
</dbReference>
<evidence type="ECO:0000256" key="2">
    <source>
        <dbReference type="ARBA" id="ARBA00022448"/>
    </source>
</evidence>
<proteinExistence type="predicted"/>
<dbReference type="GO" id="GO:0006606">
    <property type="term" value="P:protein import into nucleus"/>
    <property type="evidence" value="ECO:0007669"/>
    <property type="project" value="InterPro"/>
</dbReference>
<dbReference type="GeneID" id="17321036"/>
<dbReference type="OrthoDB" id="10263328at2759"/>
<evidence type="ECO:0000313" key="7">
    <source>
        <dbReference type="EMBL" id="CDF33511.1"/>
    </source>
</evidence>
<dbReference type="PhylomeDB" id="R7Q829"/>
<feature type="domain" description="Importin subunit beta-1/Transportin-1-like TPR repeats" evidence="6">
    <location>
        <begin position="290"/>
        <end position="671"/>
    </location>
</feature>
<dbReference type="STRING" id="2769.R7Q829"/>
<dbReference type="OMA" id="PADCFFF"/>
<keyword evidence="8" id="KW-1185">Reference proteome</keyword>
<dbReference type="RefSeq" id="XP_005713314.1">
    <property type="nucleotide sequence ID" value="XM_005713257.1"/>
</dbReference>
<dbReference type="Gramene" id="CDF33511">
    <property type="protein sequence ID" value="CDF33511"/>
    <property type="gene ID" value="CHC_T00002097001"/>
</dbReference>
<evidence type="ECO:0000256" key="3">
    <source>
        <dbReference type="ARBA" id="ARBA00022490"/>
    </source>
</evidence>
<evidence type="ECO:0000256" key="1">
    <source>
        <dbReference type="ARBA" id="ARBA00004496"/>
    </source>
</evidence>
<evidence type="ECO:0000256" key="4">
    <source>
        <dbReference type="ARBA" id="ARBA00022737"/>
    </source>
</evidence>
<dbReference type="EMBL" id="HG001648">
    <property type="protein sequence ID" value="CDF33511.1"/>
    <property type="molecule type" value="Genomic_DNA"/>
</dbReference>
<keyword evidence="4" id="KW-0677">Repeat</keyword>
<dbReference type="GO" id="GO:0005737">
    <property type="term" value="C:cytoplasm"/>
    <property type="evidence" value="ECO:0007669"/>
    <property type="project" value="UniProtKB-SubCell"/>
</dbReference>
<dbReference type="PANTHER" id="PTHR10527">
    <property type="entry name" value="IMPORTIN BETA"/>
    <property type="match status" value="1"/>
</dbReference>
<dbReference type="KEGG" id="ccp:CHC_T00002097001"/>
<keyword evidence="2" id="KW-0813">Transport</keyword>
<organism evidence="7 8">
    <name type="scientific">Chondrus crispus</name>
    <name type="common">Carrageen Irish moss</name>
    <name type="synonym">Polymorpha crispa</name>
    <dbReference type="NCBI Taxonomy" id="2769"/>
    <lineage>
        <taxon>Eukaryota</taxon>
        <taxon>Rhodophyta</taxon>
        <taxon>Florideophyceae</taxon>
        <taxon>Rhodymeniophycidae</taxon>
        <taxon>Gigartinales</taxon>
        <taxon>Gigartinaceae</taxon>
        <taxon>Chondrus</taxon>
    </lineage>
</organism>
<keyword evidence="5" id="KW-0653">Protein transport</keyword>
<dbReference type="AlphaFoldDB" id="R7Q829"/>
<dbReference type="Gene3D" id="1.25.10.10">
    <property type="entry name" value="Leucine-rich Repeat Variant"/>
    <property type="match status" value="1"/>
</dbReference>
<sequence>MSYPGSPVSNEQSIAAVRLAATNALNNALEFAHAQFEIQEQRNAIVTTVCDAARAGDDSVRQAAFEGLVKIAEHYYDKLHERIVDIYALTENAIRNDIEPVAMQAIEFWSTVAEEEITLIYEADAAREAGTVPDRRSKQFVIKALPYMYQPIFDSLKKQEDDPLEDSSWNVATAAGACLELLAQAAPDSILELVRPFIQRNIPDKANWRSREAAILAFGSVLEGPPIEHVKALVREAVGILVETLQQDPSLAVKDTTAWTLARVVSVDRDTTLAHLPALVNCLRGTLATAESPVLAAHICFAIHNLAVRFSEECEEETGSLREHIEALLQSLLQAADRDDASEGYLRITAYEAINALFRSVSKDGIPFVLRCVPHLLEKLVATLGGLPRALNEDEVSDMLELQGLLCGTLAVASHRLNSTQISPYADSMMQAYLQAFRMNGSAAAIEEALLAVGALAEAAGKEFNRYMPHFMPTLQHALSNIAHHQICAIAVSVVAELCRALGKELFAYSDNIVFLLLEALKSKSLVRSVKPPILSCFGDIAMAVKGNFENYLDQVMNCMKQAAESSVQVNVLPDDFDTQEWLLLLRESIFEAYIGIINGLRDEGKQELLTPHREWIVGFSEWIVQGAAQGGAFPDEMIKPIAGVMGDLVDAVPSTKEHVARNAWLANLVDRGSQSTDERTKETAKWAWATIFQ</sequence>
<reference evidence="8" key="1">
    <citation type="journal article" date="2013" name="Proc. Natl. Acad. Sci. U.S.A.">
        <title>Genome structure and metabolic features in the red seaweed Chondrus crispus shed light on evolution of the Archaeplastida.</title>
        <authorList>
            <person name="Collen J."/>
            <person name="Porcel B."/>
            <person name="Carre W."/>
            <person name="Ball S.G."/>
            <person name="Chaparro C."/>
            <person name="Tonon T."/>
            <person name="Barbeyron T."/>
            <person name="Michel G."/>
            <person name="Noel B."/>
            <person name="Valentin K."/>
            <person name="Elias M."/>
            <person name="Artiguenave F."/>
            <person name="Arun A."/>
            <person name="Aury J.M."/>
            <person name="Barbosa-Neto J.F."/>
            <person name="Bothwell J.H."/>
            <person name="Bouget F.Y."/>
            <person name="Brillet L."/>
            <person name="Cabello-Hurtado F."/>
            <person name="Capella-Gutierrez S."/>
            <person name="Charrier B."/>
            <person name="Cladiere L."/>
            <person name="Cock J.M."/>
            <person name="Coelho S.M."/>
            <person name="Colleoni C."/>
            <person name="Czjzek M."/>
            <person name="Da Silva C."/>
            <person name="Delage L."/>
            <person name="Denoeud F."/>
            <person name="Deschamps P."/>
            <person name="Dittami S.M."/>
            <person name="Gabaldon T."/>
            <person name="Gachon C.M."/>
            <person name="Groisillier A."/>
            <person name="Herve C."/>
            <person name="Jabbari K."/>
            <person name="Katinka M."/>
            <person name="Kloareg B."/>
            <person name="Kowalczyk N."/>
            <person name="Labadie K."/>
            <person name="Leblanc C."/>
            <person name="Lopez P.J."/>
            <person name="McLachlan D.H."/>
            <person name="Meslet-Cladiere L."/>
            <person name="Moustafa A."/>
            <person name="Nehr Z."/>
            <person name="Nyvall Collen P."/>
            <person name="Panaud O."/>
            <person name="Partensky F."/>
            <person name="Poulain J."/>
            <person name="Rensing S.A."/>
            <person name="Rousvoal S."/>
            <person name="Samson G."/>
            <person name="Symeonidi A."/>
            <person name="Weissenbach J."/>
            <person name="Zambounis A."/>
            <person name="Wincker P."/>
            <person name="Boyen C."/>
        </authorList>
    </citation>
    <scope>NUCLEOTIDE SEQUENCE [LARGE SCALE GENOMIC DNA]</scope>
    <source>
        <strain evidence="8">cv. Stackhouse</strain>
    </source>
</reference>
<dbReference type="InterPro" id="IPR058584">
    <property type="entry name" value="IMB1_TNPO1-like_TPR"/>
</dbReference>
<dbReference type="InterPro" id="IPR011989">
    <property type="entry name" value="ARM-like"/>
</dbReference>
<dbReference type="Pfam" id="PF13513">
    <property type="entry name" value="HEAT_EZ"/>
    <property type="match status" value="1"/>
</dbReference>
<dbReference type="Proteomes" id="UP000012073">
    <property type="component" value="Unassembled WGS sequence"/>
</dbReference>
<comment type="subcellular location">
    <subcellularLocation>
        <location evidence="1">Cytoplasm</location>
    </subcellularLocation>
</comment>
<dbReference type="Pfam" id="PF25574">
    <property type="entry name" value="TPR_IMB1"/>
    <property type="match status" value="1"/>
</dbReference>
<dbReference type="InterPro" id="IPR040122">
    <property type="entry name" value="Importin_beta"/>
</dbReference>
<dbReference type="InterPro" id="IPR016024">
    <property type="entry name" value="ARM-type_fold"/>
</dbReference>
<evidence type="ECO:0000313" key="8">
    <source>
        <dbReference type="Proteomes" id="UP000012073"/>
    </source>
</evidence>
<gene>
    <name evidence="7" type="ORF">CHC_T00002097001</name>
</gene>
<keyword evidence="3" id="KW-0963">Cytoplasm</keyword>
<evidence type="ECO:0000256" key="5">
    <source>
        <dbReference type="ARBA" id="ARBA00022927"/>
    </source>
</evidence>